<dbReference type="Pfam" id="PF16916">
    <property type="entry name" value="ZT_dimer"/>
    <property type="match status" value="1"/>
</dbReference>
<evidence type="ECO:0000256" key="5">
    <source>
        <dbReference type="ARBA" id="ARBA00022906"/>
    </source>
</evidence>
<feature type="transmembrane region" description="Helical" evidence="9">
    <location>
        <begin position="121"/>
        <end position="139"/>
    </location>
</feature>
<dbReference type="SUPFAM" id="SSF161111">
    <property type="entry name" value="Cation efflux protein transmembrane domain-like"/>
    <property type="match status" value="1"/>
</dbReference>
<evidence type="ECO:0000259" key="10">
    <source>
        <dbReference type="Pfam" id="PF01545"/>
    </source>
</evidence>
<feature type="transmembrane region" description="Helical" evidence="9">
    <location>
        <begin position="41"/>
        <end position="61"/>
    </location>
</feature>
<dbReference type="InterPro" id="IPR027469">
    <property type="entry name" value="Cation_efflux_TMD_sf"/>
</dbReference>
<feature type="transmembrane region" description="Helical" evidence="9">
    <location>
        <begin position="151"/>
        <end position="171"/>
    </location>
</feature>
<dbReference type="InterPro" id="IPR027470">
    <property type="entry name" value="Cation_efflux_CTD"/>
</dbReference>
<comment type="caution">
    <text evidence="12">The sequence shown here is derived from an EMBL/GenBank/DDBJ whole genome shotgun (WGS) entry which is preliminary data.</text>
</comment>
<feature type="transmembrane region" description="Helical" evidence="9">
    <location>
        <begin position="177"/>
        <end position="200"/>
    </location>
</feature>
<evidence type="ECO:0000256" key="9">
    <source>
        <dbReference type="SAM" id="Phobius"/>
    </source>
</evidence>
<keyword evidence="13" id="KW-1185">Reference proteome</keyword>
<comment type="similarity">
    <text evidence="2">Belongs to the cation diffusion facilitator (CDF) transporter (TC 2.A.4) family. SLC30A subfamily.</text>
</comment>
<evidence type="ECO:0000313" key="12">
    <source>
        <dbReference type="EMBL" id="MBK3519034.1"/>
    </source>
</evidence>
<dbReference type="Gene3D" id="3.30.70.1350">
    <property type="entry name" value="Cation efflux protein, cytoplasmic domain"/>
    <property type="match status" value="1"/>
</dbReference>
<dbReference type="PANTHER" id="PTHR11562">
    <property type="entry name" value="CATION EFFLUX PROTEIN/ ZINC TRANSPORTER"/>
    <property type="match status" value="1"/>
</dbReference>
<keyword evidence="5" id="KW-0864">Zinc transport</keyword>
<feature type="transmembrane region" description="Helical" evidence="9">
    <location>
        <begin position="15"/>
        <end position="35"/>
    </location>
</feature>
<feature type="transmembrane region" description="Helical" evidence="9">
    <location>
        <begin position="82"/>
        <end position="101"/>
    </location>
</feature>
<evidence type="ECO:0000256" key="4">
    <source>
        <dbReference type="ARBA" id="ARBA00022692"/>
    </source>
</evidence>
<evidence type="ECO:0000313" key="13">
    <source>
        <dbReference type="Proteomes" id="UP000605676"/>
    </source>
</evidence>
<comment type="subcellular location">
    <subcellularLocation>
        <location evidence="1">Membrane</location>
        <topology evidence="1">Multi-pass membrane protein</topology>
    </subcellularLocation>
</comment>
<dbReference type="InterPro" id="IPR002524">
    <property type="entry name" value="Cation_efflux"/>
</dbReference>
<accession>A0ABS1HPG8</accession>
<sequence>MGDHHHHNDLKGRSLILTIFLNVAITIAQVVGALISNSLSLLTDALHNFSDVMALLISYIANKLSLRNYTARKSYGYKRAEILAAFLNATTLLFVSGYLIYEAIERFFETEITLVDGVLVAWLAGFSIIANGISVLLVKKHSKNNMNMRSAYLHLFSDMLSSVAVLIGGLLMHFYQITWIDSLLSVIIAIYLIIASWNLVMKTLGVLMQFTPTSVDVKKLSIAVASIEGIDNIHHVHVWQLNDNELHLEGHLDLSDNITVEQASVLISQVRELVQDDFGINHCTLQPEYGVNDDKALVVNEVRGKGH</sequence>
<protein>
    <submittedName>
        <fullName evidence="12">Cation transporter</fullName>
    </submittedName>
</protein>
<dbReference type="RefSeq" id="WP_200466255.1">
    <property type="nucleotide sequence ID" value="NZ_JAENRR010000050.1"/>
</dbReference>
<proteinExistence type="inferred from homology"/>
<dbReference type="NCBIfam" id="TIGR01297">
    <property type="entry name" value="CDF"/>
    <property type="match status" value="1"/>
</dbReference>
<evidence type="ECO:0000259" key="11">
    <source>
        <dbReference type="Pfam" id="PF16916"/>
    </source>
</evidence>
<dbReference type="InterPro" id="IPR050681">
    <property type="entry name" value="CDF/SLC30A"/>
</dbReference>
<dbReference type="Pfam" id="PF01545">
    <property type="entry name" value="Cation_efflux"/>
    <property type="match status" value="1"/>
</dbReference>
<dbReference type="InterPro" id="IPR036837">
    <property type="entry name" value="Cation_efflux_CTD_sf"/>
</dbReference>
<feature type="domain" description="Cation efflux protein transmembrane" evidence="10">
    <location>
        <begin position="15"/>
        <end position="208"/>
    </location>
</feature>
<feature type="domain" description="Cation efflux protein cytoplasmic" evidence="11">
    <location>
        <begin position="214"/>
        <end position="288"/>
    </location>
</feature>
<dbReference type="Proteomes" id="UP000605676">
    <property type="component" value="Unassembled WGS sequence"/>
</dbReference>
<dbReference type="PANTHER" id="PTHR11562:SF17">
    <property type="entry name" value="RE54080P-RELATED"/>
    <property type="match status" value="1"/>
</dbReference>
<keyword evidence="6 9" id="KW-1133">Transmembrane helix</keyword>
<evidence type="ECO:0000256" key="1">
    <source>
        <dbReference type="ARBA" id="ARBA00004141"/>
    </source>
</evidence>
<dbReference type="EMBL" id="JAENRR010000050">
    <property type="protein sequence ID" value="MBK3519034.1"/>
    <property type="molecule type" value="Genomic_DNA"/>
</dbReference>
<evidence type="ECO:0000256" key="3">
    <source>
        <dbReference type="ARBA" id="ARBA00022448"/>
    </source>
</evidence>
<evidence type="ECO:0000256" key="8">
    <source>
        <dbReference type="ARBA" id="ARBA00023136"/>
    </source>
</evidence>
<evidence type="ECO:0000256" key="2">
    <source>
        <dbReference type="ARBA" id="ARBA00008873"/>
    </source>
</evidence>
<evidence type="ECO:0000256" key="7">
    <source>
        <dbReference type="ARBA" id="ARBA00023065"/>
    </source>
</evidence>
<dbReference type="Gene3D" id="1.20.1510.10">
    <property type="entry name" value="Cation efflux protein transmembrane domain"/>
    <property type="match status" value="1"/>
</dbReference>
<keyword evidence="7" id="KW-0406">Ion transport</keyword>
<organism evidence="12 13">
    <name type="scientific">Carboxylicivirga marina</name>
    <dbReference type="NCBI Taxonomy" id="2800988"/>
    <lineage>
        <taxon>Bacteria</taxon>
        <taxon>Pseudomonadati</taxon>
        <taxon>Bacteroidota</taxon>
        <taxon>Bacteroidia</taxon>
        <taxon>Marinilabiliales</taxon>
        <taxon>Marinilabiliaceae</taxon>
        <taxon>Carboxylicivirga</taxon>
    </lineage>
</organism>
<keyword evidence="8 9" id="KW-0472">Membrane</keyword>
<name>A0ABS1HPG8_9BACT</name>
<keyword evidence="4 9" id="KW-0812">Transmembrane</keyword>
<keyword evidence="5" id="KW-0862">Zinc</keyword>
<keyword evidence="3" id="KW-0813">Transport</keyword>
<dbReference type="SUPFAM" id="SSF160240">
    <property type="entry name" value="Cation efflux protein cytoplasmic domain-like"/>
    <property type="match status" value="1"/>
</dbReference>
<reference evidence="12 13" key="1">
    <citation type="submission" date="2021-01" db="EMBL/GenBank/DDBJ databases">
        <title>Carboxyliciviraga sp.nov., isolated from coastal sediments.</title>
        <authorList>
            <person name="Lu D."/>
            <person name="Zhang T."/>
        </authorList>
    </citation>
    <scope>NUCLEOTIDE SEQUENCE [LARGE SCALE GENOMIC DNA]</scope>
    <source>
        <strain evidence="12 13">N1Y132</strain>
    </source>
</reference>
<dbReference type="InterPro" id="IPR058533">
    <property type="entry name" value="Cation_efflux_TM"/>
</dbReference>
<gene>
    <name evidence="12" type="ORF">JIV24_16930</name>
</gene>
<evidence type="ECO:0000256" key="6">
    <source>
        <dbReference type="ARBA" id="ARBA00022989"/>
    </source>
</evidence>